<evidence type="ECO:0000256" key="4">
    <source>
        <dbReference type="ARBA" id="ARBA00023136"/>
    </source>
</evidence>
<proteinExistence type="predicted"/>
<keyword evidence="3 5" id="KW-1133">Transmembrane helix</keyword>
<comment type="caution">
    <text evidence="7">The sequence shown here is derived from an EMBL/GenBank/DDBJ whole genome shotgun (WGS) entry which is preliminary data.</text>
</comment>
<comment type="subcellular location">
    <subcellularLocation>
        <location evidence="1">Cell membrane</location>
        <topology evidence="1">Multi-pass membrane protein</topology>
    </subcellularLocation>
</comment>
<evidence type="ECO:0000256" key="3">
    <source>
        <dbReference type="ARBA" id="ARBA00022989"/>
    </source>
</evidence>
<dbReference type="InterPro" id="IPR005829">
    <property type="entry name" value="Sugar_transporter_CS"/>
</dbReference>
<dbReference type="Proteomes" id="UP000029066">
    <property type="component" value="Unassembled WGS sequence"/>
</dbReference>
<dbReference type="AlphaFoldDB" id="A0A087D9M7"/>
<feature type="transmembrane region" description="Helical" evidence="5">
    <location>
        <begin position="264"/>
        <end position="285"/>
    </location>
</feature>
<organism evidence="7 8">
    <name type="scientific">Bifidobacterium saguini DSM 23967</name>
    <dbReference type="NCBI Taxonomy" id="1437607"/>
    <lineage>
        <taxon>Bacteria</taxon>
        <taxon>Bacillati</taxon>
        <taxon>Actinomycetota</taxon>
        <taxon>Actinomycetes</taxon>
        <taxon>Bifidobacteriales</taxon>
        <taxon>Bifidobacteriaceae</taxon>
        <taxon>Bifidobacterium</taxon>
    </lineage>
</organism>
<dbReference type="PANTHER" id="PTHR23508:SF10">
    <property type="entry name" value="CARBOXYLIC ACID TRANSPORTER PROTEIN HOMOLOG"/>
    <property type="match status" value="1"/>
</dbReference>
<dbReference type="EMBL" id="JGZN01000008">
    <property type="protein sequence ID" value="KFI92227.1"/>
    <property type="molecule type" value="Genomic_DNA"/>
</dbReference>
<evidence type="ECO:0000259" key="6">
    <source>
        <dbReference type="PROSITE" id="PS50850"/>
    </source>
</evidence>
<feature type="domain" description="Major facilitator superfamily (MFS) profile" evidence="6">
    <location>
        <begin position="22"/>
        <end position="416"/>
    </location>
</feature>
<keyword evidence="2 5" id="KW-0812">Transmembrane</keyword>
<feature type="transmembrane region" description="Helical" evidence="5">
    <location>
        <begin position="88"/>
        <end position="107"/>
    </location>
</feature>
<dbReference type="Gene3D" id="1.20.1250.20">
    <property type="entry name" value="MFS general substrate transporter like domains"/>
    <property type="match status" value="2"/>
</dbReference>
<dbReference type="PANTHER" id="PTHR23508">
    <property type="entry name" value="CARBOXYLIC ACID TRANSPORTER PROTEIN HOMOLOG"/>
    <property type="match status" value="1"/>
</dbReference>
<evidence type="ECO:0000256" key="2">
    <source>
        <dbReference type="ARBA" id="ARBA00022692"/>
    </source>
</evidence>
<dbReference type="InterPro" id="IPR020846">
    <property type="entry name" value="MFS_dom"/>
</dbReference>
<dbReference type="Pfam" id="PF07690">
    <property type="entry name" value="MFS_1"/>
    <property type="match status" value="1"/>
</dbReference>
<accession>A0A087D9M7</accession>
<dbReference type="PROSITE" id="PS00217">
    <property type="entry name" value="SUGAR_TRANSPORT_2"/>
    <property type="match status" value="1"/>
</dbReference>
<evidence type="ECO:0000256" key="1">
    <source>
        <dbReference type="ARBA" id="ARBA00004651"/>
    </source>
</evidence>
<keyword evidence="4 5" id="KW-0472">Membrane</keyword>
<gene>
    <name evidence="7" type="ORF">BISA_0624</name>
</gene>
<dbReference type="SUPFAM" id="SSF103473">
    <property type="entry name" value="MFS general substrate transporter"/>
    <property type="match status" value="1"/>
</dbReference>
<dbReference type="PROSITE" id="PS50850">
    <property type="entry name" value="MFS"/>
    <property type="match status" value="1"/>
</dbReference>
<dbReference type="InterPro" id="IPR036259">
    <property type="entry name" value="MFS_trans_sf"/>
</dbReference>
<dbReference type="GO" id="GO:0046943">
    <property type="term" value="F:carboxylic acid transmembrane transporter activity"/>
    <property type="evidence" value="ECO:0007669"/>
    <property type="project" value="TreeGrafter"/>
</dbReference>
<sequence length="416" mass="46329">MFMADKETVDKASGMKHYAGLAVFSSAVGHALDGLDLMILGFAMSGIMASFNIDKTTASTLTTITLAGAFLGGLVFGRLADKYGRIRVLTYSVIFFGVFTLFSAFAPNFFLMALFRFLAGVGIGAEFGIGMAIAAEASSPENRAKATSGVGLGFQVGVLLASLLSAPILTAFGWRGLFAIGIVPAIVAIFIRVFVPEPPLYLKHRQTAKEHGSIRQLFSTPERVRFSIAIIILCTVQNCGYFGIMTWLPSYLNTELNLSLTSTGIWTAVTVLGMMLGISVFGFLADHLAVARHSGSSRSALHHGRHLQPAQGPDRTAGRWFLHGHVRQRYDRRLWRVDFRAVPDRAACHRTNRPVQHWSFHWWRSRPGRYRSHRHRPRLRFRSGNYRIHLHHCIHHDVLHSREEGRRTRVSGARNF</sequence>
<evidence type="ECO:0000313" key="7">
    <source>
        <dbReference type="EMBL" id="KFI92227.1"/>
    </source>
</evidence>
<name>A0A087D9M7_9BIFI</name>
<feature type="transmembrane region" description="Helical" evidence="5">
    <location>
        <begin position="56"/>
        <end position="76"/>
    </location>
</feature>
<feature type="transmembrane region" description="Helical" evidence="5">
    <location>
        <begin position="224"/>
        <end position="244"/>
    </location>
</feature>
<evidence type="ECO:0000256" key="5">
    <source>
        <dbReference type="SAM" id="Phobius"/>
    </source>
</evidence>
<protein>
    <submittedName>
        <fullName evidence="7">Major facilitator superfamily MFS_1</fullName>
    </submittedName>
</protein>
<feature type="transmembrane region" description="Helical" evidence="5">
    <location>
        <begin position="146"/>
        <end position="166"/>
    </location>
</feature>
<reference evidence="7 8" key="1">
    <citation type="submission" date="2014-03" db="EMBL/GenBank/DDBJ databases">
        <title>Genomics of Bifidobacteria.</title>
        <authorList>
            <person name="Ventura M."/>
            <person name="Milani C."/>
            <person name="Lugli G.A."/>
        </authorList>
    </citation>
    <scope>NUCLEOTIDE SEQUENCE [LARGE SCALE GENOMIC DNA]</scope>
    <source>
        <strain evidence="7 8">DSM 23967</strain>
    </source>
</reference>
<dbReference type="InterPro" id="IPR011701">
    <property type="entry name" value="MFS"/>
</dbReference>
<feature type="transmembrane region" description="Helical" evidence="5">
    <location>
        <begin position="172"/>
        <end position="195"/>
    </location>
</feature>
<dbReference type="GO" id="GO:0005886">
    <property type="term" value="C:plasma membrane"/>
    <property type="evidence" value="ECO:0007669"/>
    <property type="project" value="UniProtKB-SubCell"/>
</dbReference>
<dbReference type="STRING" id="1437607.BISA_0624"/>
<feature type="transmembrane region" description="Helical" evidence="5">
    <location>
        <begin position="21"/>
        <end position="44"/>
    </location>
</feature>
<evidence type="ECO:0000313" key="8">
    <source>
        <dbReference type="Proteomes" id="UP000029066"/>
    </source>
</evidence>
<feature type="transmembrane region" description="Helical" evidence="5">
    <location>
        <begin position="113"/>
        <end position="134"/>
    </location>
</feature>